<dbReference type="CDD" id="cd07986">
    <property type="entry name" value="LPLAT_ACT14924-like"/>
    <property type="match status" value="1"/>
</dbReference>
<dbReference type="GO" id="GO:0016746">
    <property type="term" value="F:acyltransferase activity"/>
    <property type="evidence" value="ECO:0007669"/>
    <property type="project" value="InterPro"/>
</dbReference>
<dbReference type="AlphaFoldDB" id="A0A316GNJ2"/>
<evidence type="ECO:0000256" key="1">
    <source>
        <dbReference type="SAM" id="MobiDB-lite"/>
    </source>
</evidence>
<gene>
    <name evidence="3" type="ORF">C7455_101644</name>
</gene>
<comment type="caution">
    <text evidence="3">The sequence shown here is derived from an EMBL/GenBank/DDBJ whole genome shotgun (WGS) entry which is preliminary data.</text>
</comment>
<dbReference type="Pfam" id="PF19576">
    <property type="entry name" value="Acyltransf_2"/>
    <property type="match status" value="1"/>
</dbReference>
<reference evidence="3 4" key="1">
    <citation type="submission" date="2018-05" db="EMBL/GenBank/DDBJ databases">
        <title>Genomic Encyclopedia of Type Strains, Phase IV (KMG-IV): sequencing the most valuable type-strain genomes for metagenomic binning, comparative biology and taxonomic classification.</title>
        <authorList>
            <person name="Goeker M."/>
        </authorList>
    </citation>
    <scope>NUCLEOTIDE SEQUENCE [LARGE SCALE GENOMIC DNA]</scope>
    <source>
        <strain evidence="3 4">DSM 16097</strain>
    </source>
</reference>
<feature type="compositionally biased region" description="Basic and acidic residues" evidence="1">
    <location>
        <begin position="291"/>
        <end position="300"/>
    </location>
</feature>
<dbReference type="SUPFAM" id="SSF69593">
    <property type="entry name" value="Glycerol-3-phosphate (1)-acyltransferase"/>
    <property type="match status" value="1"/>
</dbReference>
<sequence length="314" mass="35003">MPRRRIPDNARAVAREISYASSAASRGGRAMIRVMENATGRISLIRRAEGYDAEVAQGRDFWQVIVERYGLELKVVGGSLDLIPREGPVILIANHPYGILDGLMMGHILSVVRGDFRILAHRVFRKAEDINRVILPISFDETKEALALNLETRKEALRYLAGGGAIGIFPGGTVSTAARPFGRPMDPGWRGFTARMISKSDATVVPVFFDGHNSRLFQLMSHLHTTLRMGLLIKEFRARVNSPVEVVIGQPIPRAALDPYAKDTKAMMEFLRETTYGLSPRPLDGRARGFEFEDRHRDPDAPQGRVLGGLRDRY</sequence>
<keyword evidence="4" id="KW-1185">Reference proteome</keyword>
<dbReference type="EMBL" id="QGGW01000001">
    <property type="protein sequence ID" value="PWK62615.1"/>
    <property type="molecule type" value="Genomic_DNA"/>
</dbReference>
<organism evidence="3 4">
    <name type="scientific">Roseicyclus mahoneyensis</name>
    <dbReference type="NCBI Taxonomy" id="164332"/>
    <lineage>
        <taxon>Bacteria</taxon>
        <taxon>Pseudomonadati</taxon>
        <taxon>Pseudomonadota</taxon>
        <taxon>Alphaproteobacteria</taxon>
        <taxon>Rhodobacterales</taxon>
        <taxon>Roseobacteraceae</taxon>
        <taxon>Roseicyclus</taxon>
    </lineage>
</organism>
<evidence type="ECO:0000259" key="2">
    <source>
        <dbReference type="SMART" id="SM00563"/>
    </source>
</evidence>
<evidence type="ECO:0000313" key="3">
    <source>
        <dbReference type="EMBL" id="PWK62615.1"/>
    </source>
</evidence>
<protein>
    <submittedName>
        <fullName evidence="3">Putative hemolysin</fullName>
    </submittedName>
</protein>
<name>A0A316GNJ2_9RHOB</name>
<accession>A0A316GNJ2</accession>
<evidence type="ECO:0000313" key="4">
    <source>
        <dbReference type="Proteomes" id="UP000245708"/>
    </source>
</evidence>
<feature type="domain" description="Phospholipid/glycerol acyltransferase" evidence="2">
    <location>
        <begin position="89"/>
        <end position="212"/>
    </location>
</feature>
<dbReference type="RefSeq" id="WP_109665346.1">
    <property type="nucleotide sequence ID" value="NZ_QGGW01000001.1"/>
</dbReference>
<feature type="region of interest" description="Disordered" evidence="1">
    <location>
        <begin position="291"/>
        <end position="314"/>
    </location>
</feature>
<dbReference type="InterPro" id="IPR045746">
    <property type="entry name" value="ACT14924-like_Acyltransf_dom"/>
</dbReference>
<dbReference type="InterPro" id="IPR002123">
    <property type="entry name" value="Plipid/glycerol_acylTrfase"/>
</dbReference>
<dbReference type="Proteomes" id="UP000245708">
    <property type="component" value="Unassembled WGS sequence"/>
</dbReference>
<dbReference type="OrthoDB" id="1113830at2"/>
<dbReference type="SMART" id="SM00563">
    <property type="entry name" value="PlsC"/>
    <property type="match status" value="1"/>
</dbReference>
<proteinExistence type="predicted"/>